<evidence type="ECO:0000313" key="4">
    <source>
        <dbReference type="EMBL" id="MCK6263704.1"/>
    </source>
</evidence>
<keyword evidence="5" id="KW-1185">Reference proteome</keyword>
<dbReference type="Gene3D" id="2.60.40.740">
    <property type="match status" value="1"/>
</dbReference>
<dbReference type="EMBL" id="JAJHVV010000006">
    <property type="protein sequence ID" value="MCK6263704.1"/>
    <property type="molecule type" value="Genomic_DNA"/>
</dbReference>
<sequence>MNLLKNKLIAIAFVLLNLISFSAFAAKSIEVSVFPTDAVYENGQTIAYDIQVKNTTKKVISSIDVQDLVWDTLSPSQTGSSKAFIKLSITDSHSWGSSAGSYNSQDSNLVVSDAKLFPLGQVTYHIEATVSDDIVGEIVLGDNTVVKAAIDGANQTFSPASVATFSPVPYEYSIDLSVDKSEYLINQKLTYTLKLINTGSYRVQHLNIEQPYASLKALSASGSTVSAFNSVVISGVTFGNGSDAGSYASSGDLVVKDASIDVGGSITYTISAEVVDGLVGDIVTQAVSSSKEGDQSSDELTTPAAKPKVEISHTISSVNPYLVNQERVFTVVVYNNGKGIAHDYHVKQNIAQLITNNGLANDLESHFDNSDVSGQPFSSWKVKVSDIGSHSLSDYNATGEQTDVDVEDTVSIYPNESISYTITANLTPVTIGDIAGFNASVEDSSGRVVVDAQINEQLSAEQVLYFPDPDIKVTKTTQASEYIPGQNVEYDIKVSNSSSKYFANNLLIVDDLTCVQTEQAAGAGVGQAFSQWKLEVVSGEDDQGTDPGLFNYNQWMTSEVTLSPDIAPGKEVHYRLTAQVNDSSVGLIVDNRPSCHDDISEDGSGVQMPEDNLRASKVVDSRYYSSGQTLTYTIQINNDGDGFADQVSVFDDLENVMTTGVSGKDVNAYASWEITAVAKQSDGSISTASDTGISSSISNPDILDVKATIAPHSYIEYTIVAQTNPLANGHIKNSVTVDNTVYADTGSDPYDFDIEIDKRVKVGSEGGYHDEGSRYSKLDDTVMYQINVVNRAGNGYATNVQIKDEISKITAGLLEPNNETKPVFSSWTISAEIISDNPLLNGNGLFTDVGTFSDNSDLNTTAQIPPNVTVVYTIVGKIDRSVSEQIVYSKFTNVVEAKTPDSDSQTSATDSVTIWPKDPDVVVVKTSEEEKFVPGQWVTFDIMVYNRGSGYANEVKVDDDIIGMNVFERWEITSKTDSNNTTYKTGSYAGSKSNYPDNGNINTKIDIDPKTSDGLGFVGYTIRGLVRSDYEKFEIANTVEIHDPVNNLDQSSTAEIGDSGDSKLNVSILKTADRTRFTPGDEVTYFITLLNNSSVKAEHLKVFDPLNEIRMTLANQKDNHFADFPNQSPFESWQFDYADGKGWSAVTNDDFVYPLGGDNKTFSLEGGEERTFKIKAKVKDNVVSNILGNDAYVYRDKGLVSQEDHVSHHEMERVGSGADVVRKLYVNGVETSKYAPGDTLKYTVKISSQVGYFNNHRVSENIKDLSVLLMDGTTANPFNSAFTVGVEKEDDNGAAGTTDGTLDGVVSDNENIETTIDVAGGDYVLYTVEGVVRDDAVGDITIGGITVRPFDYHLTFTKTVDQKNYEPGQPLTYKLTIKNDAKGNAYNIPIVDELSQITVDLLDGNKGPAFDTGWTISTEVVGGSSAAIVDLDSTLADNQDINTHFSIPGKETIIYTVTGNVNPQAVGNITNLLLVDGNTVSAESKPNTEKFTFEKHVTRYFDQDGTTELTGGYTPGGYIEYQIDLVNKNNVHLKDVRIIDAIDAIKTDYFDGTKGAAFSEWTIETETDSSGYSDAGTVKPNQNISTEFDLSAPSFTSDGNAYVRYIIKAKVAEQAVGEIKNTALVDDRHTLISERSRMLLPEVKFTHHAYTNALKTEVKSSYNHTPSEQPVVYQIRIDNKGKGTEYGATLVDELSKLKVKLAQQSAADSDGRKESVYEPKTWNVSVGKSNELVTQIGSFSGGVNTDINIPELSIAAGGWVDLTVETEIRNDSLEKIYSKAKYVGSITQNRVAKVEIEPSKLDVTKEIISIGGRAYSSGDTYKPGEEVVYRLTVDNTESVWYDNAAIVDKLSDIKVEVLGGGTEQAFTTTEITHTLSGGLGADFVTYIPDYSPSGDLNISVDVAPKAKIVFTIKGQIRPDALGSISANRATGGNHHVDTDAIPPVAPNLVFEKWVTNTTADSSKCRFPSTSGDGCQYNPNGEVTYTILVKNTGEGIANDATIVDKLNSIKTSSGESAFTSSNTSILKQPPSDRFSISGNYQGAKPLDATFDLMPNDEVVFQLTGAVNGDATGTITNVAKINGENSNEVILGQGDANILAAKMTDTPTYVPGGEVRYTLYIANKSDSNADVLIEDEISKFMVETADGSMKPALESWTVSAQFISNASADHNNIATVQTTGDINATVGLGAAESQPTVLEISIVGKVRTDAVGKFGNTMYVDKKQFDLREHFIYPEQGELTLTKSASLSPNTYAPGDVIGFDIEVKNEGFGYVQGVTISDIAKEIEADVIGGGTGQVFEHWEAATSSVSIVDSGSSKTYVIKETALDAADGFVGNYTIAPNSSIKLHLEGKVDSKVIGVIENTAKVEATNNKKLTANAEYVPIDADVTLSKVVDIAEYNAGDTLTYTLTMANTTRAWASDVRLQDFVSQIEAESISGSMITVFESGSIDITALSSTGESILPSSVGDNIDALIQIAPEDVITVTISGTLKTAIIGDVVNKATLEFDGKTIEAEAVSVAAIPEIEITKNTIEEFYKLGRPAGYAVTITNKSGAFANDIQLIDEISALMVETTDAASAKAFATWSVAYKASDKLTVVDAPKFTHNKDIDTNIDLAPDSQVLFVVEGRLNPLAIGEIENIATATFNRADKESSAMLKPLPASISVTKIADREFYQAGDIASFTVTVTNEGDGFANDVSVKDLLNDMQVELVDGSRTTAFEQWRVTTSWSNPLSSVATLPSGKNPDIDTLVDLAPNSTVEFLIEGRVQPLASSDIYNKVTVGYGTQPELVAEAIIKNRPVSLTLEKFVGEQGAETEMTYEPGKEATFRVVLKNQNESFVGGIALKDIISGLKVATVNGAQEKAFSSWAIKVNKGNNLTTVSPDPSGANKDIDATVSLAPNDTLELVITGTINEYANGRIDNKASMTVDTRSQRFTATASLIPEPDNVVITKTADSPIYVAGEEATFRIKLFNDSKGFGNDIVVKDVMSQIRVPTRPDEISGDREVIQAFTKWTVEAKSGDPRTQMNVHSFGDNQDIEVGVDIAPNDTAELIITGTVDPRAMGEIVNTAYKIDEVSQDDNSNAAVSRKAKTSSNSPKAGGASVEVVSAMIVPEAVMFNIDKTTTKGENAQYTNDDEDLTYVLNVGNEGSALISGVEMLDEITKLTGGNGNLLFSEWSVVIREFPGNTVRAEFSNKDLHLPDASLSLDLLPYLGNRYEITISGLLNKGLDDDITNTFTVTDPATGKSASDDVTIHVKKFSDNEGELIVTKQALKEEAQVGDVIEYEVIIQNNNESEFKNVKLVDRYPAGFEYVQGSTELTNSGPDGEFDTGDDTLSTADPAVTNDLVFNVGDMLAYGSGESSTKEQIRIRYLLRVSVGATFGNYVNTAVAKSPPPGESTGALVVRSSVASATVEITPDKVFDTASIIGKVFEDHNQDGFQADATAFDIIVTAQIDDDNYIAGTTTLTQNDEKPVADITHHVEVAVYGQYDQDEDSYQYMPGIGDKSKDSRMAKTTKKPTNVKASKLTQGIEVSRLFGISRNRTLPEGNTVSIQFKARTKAGIPFTVETDEGTFIEFDAQGNIVTHNTSDKADGLSAENLDVTRNLYKDGEAYLWEILIENKGLYEDGIPGVRLLTVEGIIIETDQYGRYHVPDQWVLNKKGKQFLIKVDTDSLPTGMKVLSENPLVKRVSPNALTKFNFSVHTEHKDEAK</sequence>
<dbReference type="InterPro" id="IPR051172">
    <property type="entry name" value="Chlamydia_OmcB"/>
</dbReference>
<feature type="signal peptide" evidence="2">
    <location>
        <begin position="1"/>
        <end position="25"/>
    </location>
</feature>
<protein>
    <submittedName>
        <fullName evidence="4">DUF11 domain-containing protein</fullName>
    </submittedName>
</protein>
<organism evidence="4 5">
    <name type="scientific">Vibrio amylolyticus</name>
    <dbReference type="NCBI Taxonomy" id="2847292"/>
    <lineage>
        <taxon>Bacteria</taxon>
        <taxon>Pseudomonadati</taxon>
        <taxon>Pseudomonadota</taxon>
        <taxon>Gammaproteobacteria</taxon>
        <taxon>Vibrionales</taxon>
        <taxon>Vibrionaceae</taxon>
        <taxon>Vibrio</taxon>
    </lineage>
</organism>
<feature type="domain" description="DUF11" evidence="3">
    <location>
        <begin position="2657"/>
        <end position="2774"/>
    </location>
</feature>
<evidence type="ECO:0000259" key="3">
    <source>
        <dbReference type="Pfam" id="PF01345"/>
    </source>
</evidence>
<dbReference type="Pfam" id="PF01345">
    <property type="entry name" value="DUF11"/>
    <property type="match status" value="2"/>
</dbReference>
<comment type="caution">
    <text evidence="4">The sequence shown here is derived from an EMBL/GenBank/DDBJ whole genome shotgun (WGS) entry which is preliminary data.</text>
</comment>
<dbReference type="InterPro" id="IPR001434">
    <property type="entry name" value="OmcB-like_DUF11"/>
</dbReference>
<feature type="domain" description="DUF11" evidence="3">
    <location>
        <begin position="3257"/>
        <end position="3382"/>
    </location>
</feature>
<feature type="region of interest" description="Disordered" evidence="1">
    <location>
        <begin position="3069"/>
        <end position="3091"/>
    </location>
</feature>
<gene>
    <name evidence="4" type="ORF">KP803_10510</name>
</gene>
<evidence type="ECO:0000256" key="2">
    <source>
        <dbReference type="SAM" id="SignalP"/>
    </source>
</evidence>
<evidence type="ECO:0000256" key="1">
    <source>
        <dbReference type="SAM" id="MobiDB-lite"/>
    </source>
</evidence>
<dbReference type="NCBIfam" id="TIGR01451">
    <property type="entry name" value="B_ant_repeat"/>
    <property type="match status" value="7"/>
</dbReference>
<dbReference type="PANTHER" id="PTHR34819:SF3">
    <property type="entry name" value="CELL SURFACE PROTEIN"/>
    <property type="match status" value="1"/>
</dbReference>
<proteinExistence type="predicted"/>
<dbReference type="RefSeq" id="WP_248008794.1">
    <property type="nucleotide sequence ID" value="NZ_JAJHVV010000006.1"/>
</dbReference>
<feature type="chain" id="PRO_5040955115" evidence="2">
    <location>
        <begin position="26"/>
        <end position="3701"/>
    </location>
</feature>
<evidence type="ECO:0000313" key="5">
    <source>
        <dbReference type="Proteomes" id="UP001139559"/>
    </source>
</evidence>
<accession>A0A9X2BHD5</accession>
<dbReference type="InterPro" id="IPR047589">
    <property type="entry name" value="DUF11_rpt"/>
</dbReference>
<dbReference type="Proteomes" id="UP001139559">
    <property type="component" value="Unassembled WGS sequence"/>
</dbReference>
<name>A0A9X2BHD5_9VIBR</name>
<reference evidence="4" key="1">
    <citation type="submission" date="2021-11" db="EMBL/GenBank/DDBJ databases">
        <title>Vibrio ZSDE26 sp. nov. and Vibrio ZSDZ34 sp. nov., isolated from coastal seawater in Qingdao.</title>
        <authorList>
            <person name="Zhang P."/>
        </authorList>
    </citation>
    <scope>NUCLEOTIDE SEQUENCE</scope>
    <source>
        <strain evidence="4">ZSDE26</strain>
    </source>
</reference>
<keyword evidence="2" id="KW-0732">Signal</keyword>
<dbReference type="PANTHER" id="PTHR34819">
    <property type="entry name" value="LARGE CYSTEINE-RICH PERIPLASMIC PROTEIN OMCB"/>
    <property type="match status" value="1"/>
</dbReference>